<dbReference type="InterPro" id="IPR001841">
    <property type="entry name" value="Znf_RING"/>
</dbReference>
<dbReference type="PANTHER" id="PTHR14155:SF629">
    <property type="entry name" value="RING-TYPE DOMAIN-CONTAINING PROTEIN"/>
    <property type="match status" value="1"/>
</dbReference>
<keyword evidence="12" id="KW-1185">Reference proteome</keyword>
<feature type="domain" description="RING-type" evidence="10">
    <location>
        <begin position="1167"/>
        <end position="1209"/>
    </location>
</feature>
<comment type="similarity">
    <text evidence="6">Belongs to the RING-type zinc finger family. ATL subfamily.</text>
</comment>
<dbReference type="InterPro" id="IPR013083">
    <property type="entry name" value="Znf_RING/FYVE/PHD"/>
</dbReference>
<feature type="domain" description="RING-type" evidence="10">
    <location>
        <begin position="328"/>
        <end position="370"/>
    </location>
</feature>
<feature type="domain" description="RING-type" evidence="10">
    <location>
        <begin position="745"/>
        <end position="787"/>
    </location>
</feature>
<keyword evidence="4 7" id="KW-0863">Zinc-finger</keyword>
<feature type="region of interest" description="Disordered" evidence="8">
    <location>
        <begin position="382"/>
        <end position="404"/>
    </location>
</feature>
<feature type="domain" description="RING-type" evidence="10">
    <location>
        <begin position="531"/>
        <end position="573"/>
    </location>
</feature>
<dbReference type="Pfam" id="PF13639">
    <property type="entry name" value="zf-RING_2"/>
    <property type="match status" value="7"/>
</dbReference>
<feature type="transmembrane region" description="Helical" evidence="9">
    <location>
        <begin position="1259"/>
        <end position="1276"/>
    </location>
</feature>
<evidence type="ECO:0000256" key="7">
    <source>
        <dbReference type="PROSITE-ProRule" id="PRU00175"/>
    </source>
</evidence>
<evidence type="ECO:0000313" key="12">
    <source>
        <dbReference type="Proteomes" id="UP000008022"/>
    </source>
</evidence>
<feature type="transmembrane region" description="Helical" evidence="9">
    <location>
        <begin position="1233"/>
        <end position="1253"/>
    </location>
</feature>
<evidence type="ECO:0000256" key="8">
    <source>
        <dbReference type="SAM" id="MobiDB-lite"/>
    </source>
</evidence>
<evidence type="ECO:0000256" key="4">
    <source>
        <dbReference type="ARBA" id="ARBA00022771"/>
    </source>
</evidence>
<dbReference type="EnsemblPlants" id="ORUFI02G10520.1">
    <property type="protein sequence ID" value="ORUFI02G10520.1"/>
    <property type="gene ID" value="ORUFI02G10520"/>
</dbReference>
<dbReference type="Proteomes" id="UP000008022">
    <property type="component" value="Unassembled WGS sequence"/>
</dbReference>
<dbReference type="FunFam" id="3.30.40.10:FF:000672">
    <property type="entry name" value="E3 ubiquitin-protein ligase ATL41"/>
    <property type="match status" value="3"/>
</dbReference>
<dbReference type="PROSITE" id="PS50089">
    <property type="entry name" value="ZF_RING_2"/>
    <property type="match status" value="7"/>
</dbReference>
<feature type="transmembrane region" description="Helical" evidence="9">
    <location>
        <begin position="444"/>
        <end position="463"/>
    </location>
</feature>
<feature type="transmembrane region" description="Helical" evidence="9">
    <location>
        <begin position="416"/>
        <end position="438"/>
    </location>
</feature>
<keyword evidence="9" id="KW-0472">Membrane</keyword>
<evidence type="ECO:0000256" key="9">
    <source>
        <dbReference type="SAM" id="Phobius"/>
    </source>
</evidence>
<feature type="domain" description="RING-type" evidence="10">
    <location>
        <begin position="989"/>
        <end position="1031"/>
    </location>
</feature>
<evidence type="ECO:0000256" key="6">
    <source>
        <dbReference type="ARBA" id="ARBA00024209"/>
    </source>
</evidence>
<dbReference type="STRING" id="4529.A0A0E0NCE2"/>
<feature type="domain" description="RING-type" evidence="10">
    <location>
        <begin position="1376"/>
        <end position="1418"/>
    </location>
</feature>
<evidence type="ECO:0000256" key="3">
    <source>
        <dbReference type="ARBA" id="ARBA00022723"/>
    </source>
</evidence>
<sequence>MSNVFARISAATLRGGGEEERGGGRGRRACYGIAASFAAVLLFCVLAVVGSVWKASVLAGMVLLAFGVADYLAPASWCRRRGGTNTRAAEREAQPGASSSSTFGLEKAAVDALPTFAYASGGAGAAQGGGDLEAGNGEPCSVCLEELHAGEIVREMPACKHLFHVECIDMWLHSHRTCPMCRCDLSPPREVAAKEATAAETAAPPGDDALPPDRIAQRGIFPLDDGWINPADLPGYSRPSARASGASDEVGHVTPLTMREQRRREGGSGMQARLPASGGACSRRVVRPATAAPRWRRAGSGRRELDGLLVPLGDSGGGDLEAGNGEPCSMCLEELHAGEMVREMPSCKHLFHVECIDMWLHSHRTCPMCRCDLSPPRDVAMEETTAAETSPPADDALPPVVGGGSGGGDDDYECRACYGVSVACVSLLLFCVLAASVSVTKACAVAGLAVLLFGVIGWFVPLCGAGGPPARAGAAAGGGGRGAGAAGVTRCACRLVGAALIATLPAFVFEGPAEGGAGGGGGSKHGGSVLCAVCLEDVARGETVRRLPACGHLFHRDCVDMWLHSHTTCPLCRCEVLPRKPAAKPAPPPPAQAAESTSAYADPDALPPMFNGERRPAASQRGGDGGYLACYSVVMVCASLLLLSVLAATVSIAKACVFAAAAAVLFCAVGCVSRWCGDAGGAPAALPTTAAAAEEARARAPAAAACATCGLVGAAIDALPAFAYARPAADDGGGGGSKSGRCALCSVCLEDVQAGEMVRQLPACRHLFHVGCIDMWLHSHSTCPLCRCNVSPPATIVVKATATSTATAAAAAQQLPADTLPPVEPASAASGERRALATDPAPGLAIANAVSIGGTSLLVYQLVRLARTPGSKGGVVALAIFLVFWVSINAVAYSVFCGMLFPWSALRRCLAPLPSAARWLLCLPCRCARRRRRRPATSTSSSASALPPHMYVLEREPPVRWGARVATADDIPAYEQPAASEGGAAAAECAVCLGEVEKGEMVKRLPVCLHMFHRRCIDPWLRDHSTCPVCRCDAFAAPPLPAQMVSRTGGDAGSLVVLSLFLALWVAVGSCVYASFCGAFFPWASLRRPLAPVRDALSRCARALLPRRNGGGGDGLPSHLRDGVQPRETPTVRGGGGARVATADDIPAYEQPPAGEGEGGAAAAPECAVCLGEVEKGEMAKRLPACLHVFHQRCIDAWLRGNSTCPVCRRNAFATAAPPLPAQMRKVSCRVAMLLKLLLAVVPLAVIAGVLVYVAGVPWAISIVVLVVVFVVVHRARRGRSPAAGGGGGMVRDDQEPTVARPAAPSAVVVVVAPPLPPPLPIHRVPAAAVQPSAPPVVADDVALLAYAYEKKKKKRRGSDGDSGGGDDGDGGGEECSVCLGEMRQGEAAKRLPVCLHVFHEECIDMWLGSHATCPICRSPVDAGAVAARVQVQVQVQVLSC</sequence>
<dbReference type="PANTHER" id="PTHR14155">
    <property type="entry name" value="RING FINGER DOMAIN-CONTAINING"/>
    <property type="match status" value="1"/>
</dbReference>
<feature type="domain" description="RING-type" evidence="10">
    <location>
        <begin position="140"/>
        <end position="182"/>
    </location>
</feature>
<evidence type="ECO:0000313" key="11">
    <source>
        <dbReference type="EnsemblPlants" id="ORUFI02G10520.1"/>
    </source>
</evidence>
<evidence type="ECO:0000256" key="5">
    <source>
        <dbReference type="ARBA" id="ARBA00022833"/>
    </source>
</evidence>
<feature type="transmembrane region" description="Helical" evidence="9">
    <location>
        <begin position="55"/>
        <end position="73"/>
    </location>
</feature>
<dbReference type="GO" id="GO:0008270">
    <property type="term" value="F:zinc ion binding"/>
    <property type="evidence" value="ECO:0007669"/>
    <property type="project" value="UniProtKB-KW"/>
</dbReference>
<feature type="transmembrane region" description="Helical" evidence="9">
    <location>
        <begin position="652"/>
        <end position="672"/>
    </location>
</feature>
<keyword evidence="9" id="KW-0812">Transmembrane</keyword>
<feature type="transmembrane region" description="Helical" evidence="9">
    <location>
        <begin position="874"/>
        <end position="896"/>
    </location>
</feature>
<dbReference type="GO" id="GO:0061630">
    <property type="term" value="F:ubiquitin protein ligase activity"/>
    <property type="evidence" value="ECO:0007669"/>
    <property type="project" value="UniProtKB-EC"/>
</dbReference>
<name>A0A0E0NCE2_ORYRU</name>
<feature type="transmembrane region" description="Helical" evidence="9">
    <location>
        <begin position="1055"/>
        <end position="1081"/>
    </location>
</feature>
<dbReference type="HOGENOM" id="CLU_251862_0_0_1"/>
<proteinExistence type="inferred from homology"/>
<dbReference type="Gene3D" id="3.30.40.10">
    <property type="entry name" value="Zinc/RING finger domain, C3HC4 (zinc finger)"/>
    <property type="match status" value="7"/>
</dbReference>
<comment type="catalytic activity">
    <reaction evidence="1">
        <text>S-ubiquitinyl-[E2 ubiquitin-conjugating enzyme]-L-cysteine + [acceptor protein]-L-lysine = [E2 ubiquitin-conjugating enzyme]-L-cysteine + N(6)-ubiquitinyl-[acceptor protein]-L-lysine.</text>
        <dbReference type="EC" id="2.3.2.27"/>
    </reaction>
</comment>
<dbReference type="SUPFAM" id="SSF57850">
    <property type="entry name" value="RING/U-box"/>
    <property type="match status" value="7"/>
</dbReference>
<evidence type="ECO:0000256" key="1">
    <source>
        <dbReference type="ARBA" id="ARBA00000900"/>
    </source>
</evidence>
<reference evidence="11" key="2">
    <citation type="submission" date="2015-06" db="UniProtKB">
        <authorList>
            <consortium name="EnsemblPlants"/>
        </authorList>
    </citation>
    <scope>IDENTIFICATION</scope>
</reference>
<feature type="transmembrane region" description="Helical" evidence="9">
    <location>
        <begin position="625"/>
        <end position="646"/>
    </location>
</feature>
<dbReference type="CDD" id="cd16461">
    <property type="entry name" value="RING-H2_EL5-like"/>
    <property type="match status" value="6"/>
</dbReference>
<evidence type="ECO:0000259" key="10">
    <source>
        <dbReference type="PROSITE" id="PS50089"/>
    </source>
</evidence>
<accession>A0A0E0NCE2</accession>
<feature type="region of interest" description="Disordered" evidence="8">
    <location>
        <begin position="1111"/>
        <end position="1139"/>
    </location>
</feature>
<feature type="transmembrane region" description="Helical" evidence="9">
    <location>
        <begin position="29"/>
        <end position="49"/>
    </location>
</feature>
<feature type="region of interest" description="Disordered" evidence="8">
    <location>
        <begin position="261"/>
        <end position="282"/>
    </location>
</feature>
<protein>
    <recommendedName>
        <fullName evidence="2">RING-type E3 ubiquitin transferase</fullName>
        <ecNumber evidence="2">2.3.2.27</ecNumber>
    </recommendedName>
</protein>
<evidence type="ECO:0000256" key="2">
    <source>
        <dbReference type="ARBA" id="ARBA00012483"/>
    </source>
</evidence>
<organism evidence="11 12">
    <name type="scientific">Oryza rufipogon</name>
    <name type="common">Brownbeard rice</name>
    <name type="synonym">Asian wild rice</name>
    <dbReference type="NCBI Taxonomy" id="4529"/>
    <lineage>
        <taxon>Eukaryota</taxon>
        <taxon>Viridiplantae</taxon>
        <taxon>Streptophyta</taxon>
        <taxon>Embryophyta</taxon>
        <taxon>Tracheophyta</taxon>
        <taxon>Spermatophyta</taxon>
        <taxon>Magnoliopsida</taxon>
        <taxon>Liliopsida</taxon>
        <taxon>Poales</taxon>
        <taxon>Poaceae</taxon>
        <taxon>BOP clade</taxon>
        <taxon>Oryzoideae</taxon>
        <taxon>Oryzeae</taxon>
        <taxon>Oryzinae</taxon>
        <taxon>Oryza</taxon>
    </lineage>
</organism>
<dbReference type="SMART" id="SM00184">
    <property type="entry name" value="RING"/>
    <property type="match status" value="7"/>
</dbReference>
<keyword evidence="3" id="KW-0479">Metal-binding</keyword>
<dbReference type="InterPro" id="IPR053238">
    <property type="entry name" value="RING-H2_zinc_finger"/>
</dbReference>
<dbReference type="EC" id="2.3.2.27" evidence="2"/>
<reference evidence="12" key="1">
    <citation type="submission" date="2013-06" db="EMBL/GenBank/DDBJ databases">
        <authorList>
            <person name="Zhao Q."/>
        </authorList>
    </citation>
    <scope>NUCLEOTIDE SEQUENCE</scope>
    <source>
        <strain evidence="12">cv. W1943</strain>
    </source>
</reference>
<keyword evidence="9" id="KW-1133">Transmembrane helix</keyword>
<keyword evidence="5" id="KW-0862">Zinc</keyword>
<dbReference type="eggNOG" id="KOG0800">
    <property type="taxonomic scope" value="Eukaryota"/>
</dbReference>
<dbReference type="Gramene" id="ORUFI02G10520.1">
    <property type="protein sequence ID" value="ORUFI02G10520.1"/>
    <property type="gene ID" value="ORUFI02G10520"/>
</dbReference>